<sequence>IEHMNLLHDLLKAGSGRSGSGASTVVVLSPVVVNPAPACSPSEVQEIPPEEPSRKVTESSRNHRAETSSSQRNKSKVSDRHKSHHGGEKSRPQAAEDEKSNPPNERTSDARPRLKSVRELCRGHPEVDGRDFHAIRVCSQSEHALDTALVMDLTPLTHKTHVWMTLIDRVHDVDRVVTSLGEKMDGLRKEVQRLKDRSNPDAVVATEQRASEAQSLVDHLKAKLGEATQHWESLEEELGEIWKILSDPWDQLSEAKKQLSDSVQDGFGQMGRVSMEYGYRLALARFRARYLDFGVEEDPFKELPEDTNVPIVVEQPFDDSPPPPEE</sequence>
<dbReference type="Proteomes" id="UP000287651">
    <property type="component" value="Unassembled WGS sequence"/>
</dbReference>
<evidence type="ECO:0000256" key="1">
    <source>
        <dbReference type="SAM" id="Coils"/>
    </source>
</evidence>
<organism evidence="3 4">
    <name type="scientific">Ensete ventricosum</name>
    <name type="common">Abyssinian banana</name>
    <name type="synonym">Musa ensete</name>
    <dbReference type="NCBI Taxonomy" id="4639"/>
    <lineage>
        <taxon>Eukaryota</taxon>
        <taxon>Viridiplantae</taxon>
        <taxon>Streptophyta</taxon>
        <taxon>Embryophyta</taxon>
        <taxon>Tracheophyta</taxon>
        <taxon>Spermatophyta</taxon>
        <taxon>Magnoliopsida</taxon>
        <taxon>Liliopsida</taxon>
        <taxon>Zingiberales</taxon>
        <taxon>Musaceae</taxon>
        <taxon>Ensete</taxon>
    </lineage>
</organism>
<evidence type="ECO:0000256" key="2">
    <source>
        <dbReference type="SAM" id="MobiDB-lite"/>
    </source>
</evidence>
<evidence type="ECO:0000313" key="4">
    <source>
        <dbReference type="Proteomes" id="UP000287651"/>
    </source>
</evidence>
<keyword evidence="1" id="KW-0175">Coiled coil</keyword>
<feature type="compositionally biased region" description="Basic and acidic residues" evidence="2">
    <location>
        <begin position="76"/>
        <end position="116"/>
    </location>
</feature>
<evidence type="ECO:0000313" key="3">
    <source>
        <dbReference type="EMBL" id="RRT73522.1"/>
    </source>
</evidence>
<accession>A0A427ABD8</accession>
<comment type="caution">
    <text evidence="3">The sequence shown here is derived from an EMBL/GenBank/DDBJ whole genome shotgun (WGS) entry which is preliminary data.</text>
</comment>
<feature type="non-terminal residue" evidence="3">
    <location>
        <position position="1"/>
    </location>
</feature>
<feature type="region of interest" description="Disordered" evidence="2">
    <location>
        <begin position="305"/>
        <end position="326"/>
    </location>
</feature>
<reference evidence="3 4" key="1">
    <citation type="journal article" date="2014" name="Agronomy (Basel)">
        <title>A Draft Genome Sequence for Ensete ventricosum, the Drought-Tolerant Tree Against Hunger.</title>
        <authorList>
            <person name="Harrison J."/>
            <person name="Moore K.A."/>
            <person name="Paszkiewicz K."/>
            <person name="Jones T."/>
            <person name="Grant M."/>
            <person name="Ambacheew D."/>
            <person name="Muzemil S."/>
            <person name="Studholme D.J."/>
        </authorList>
    </citation>
    <scope>NUCLEOTIDE SEQUENCE [LARGE SCALE GENOMIC DNA]</scope>
</reference>
<feature type="coiled-coil region" evidence="1">
    <location>
        <begin position="177"/>
        <end position="237"/>
    </location>
</feature>
<feature type="compositionally biased region" description="Basic and acidic residues" evidence="2">
    <location>
        <begin position="51"/>
        <end position="66"/>
    </location>
</feature>
<proteinExistence type="predicted"/>
<gene>
    <name evidence="3" type="ORF">B296_00030538</name>
</gene>
<name>A0A427ABD8_ENSVE</name>
<feature type="region of interest" description="Disordered" evidence="2">
    <location>
        <begin position="36"/>
        <end position="116"/>
    </location>
</feature>
<protein>
    <submittedName>
        <fullName evidence="3">Uncharacterized protein</fullName>
    </submittedName>
</protein>
<dbReference type="EMBL" id="AMZH03003067">
    <property type="protein sequence ID" value="RRT73522.1"/>
    <property type="molecule type" value="Genomic_DNA"/>
</dbReference>
<dbReference type="AlphaFoldDB" id="A0A427ABD8"/>